<reference evidence="1 2" key="1">
    <citation type="submission" date="2017-02" db="EMBL/GenBank/DDBJ databases">
        <authorList>
            <person name="Peterson S.W."/>
        </authorList>
    </citation>
    <scope>NUCLEOTIDE SEQUENCE [LARGE SCALE GENOMIC DNA]</scope>
    <source>
        <strain evidence="1 2">DSM 25262</strain>
    </source>
</reference>
<protein>
    <recommendedName>
        <fullName evidence="3">Antibiotic biosynthesis monooxygenase</fullName>
    </recommendedName>
</protein>
<evidence type="ECO:0008006" key="3">
    <source>
        <dbReference type="Google" id="ProtNLM"/>
    </source>
</evidence>
<evidence type="ECO:0000313" key="1">
    <source>
        <dbReference type="EMBL" id="SKC84094.1"/>
    </source>
</evidence>
<evidence type="ECO:0000313" key="2">
    <source>
        <dbReference type="Proteomes" id="UP000190961"/>
    </source>
</evidence>
<dbReference type="InterPro" id="IPR011008">
    <property type="entry name" value="Dimeric_a/b-barrel"/>
</dbReference>
<dbReference type="OrthoDB" id="165208at2"/>
<dbReference type="Proteomes" id="UP000190961">
    <property type="component" value="Unassembled WGS sequence"/>
</dbReference>
<gene>
    <name evidence="1" type="ORF">SAMN05660236_4666</name>
</gene>
<name>A0A1T5M7V4_9BACT</name>
<dbReference type="AlphaFoldDB" id="A0A1T5M7V4"/>
<dbReference type="EMBL" id="FUZU01000003">
    <property type="protein sequence ID" value="SKC84094.1"/>
    <property type="molecule type" value="Genomic_DNA"/>
</dbReference>
<sequence length="101" mass="12058">MITRVWHGRTKASDAERYLKFLYDSGIKDYMATPGNIEVKIWREIEGDIAHFWTVSTWENFESIKMFAGEDVTIARYYPEDKDFLLEFEPHVKHYETFAVK</sequence>
<proteinExistence type="predicted"/>
<dbReference type="RefSeq" id="WP_079689170.1">
    <property type="nucleotide sequence ID" value="NZ_FUZU01000003.1"/>
</dbReference>
<dbReference type="SUPFAM" id="SSF54909">
    <property type="entry name" value="Dimeric alpha+beta barrel"/>
    <property type="match status" value="1"/>
</dbReference>
<keyword evidence="2" id="KW-1185">Reference proteome</keyword>
<organism evidence="1 2">
    <name type="scientific">Ohtaekwangia koreensis</name>
    <dbReference type="NCBI Taxonomy" id="688867"/>
    <lineage>
        <taxon>Bacteria</taxon>
        <taxon>Pseudomonadati</taxon>
        <taxon>Bacteroidota</taxon>
        <taxon>Cytophagia</taxon>
        <taxon>Cytophagales</taxon>
        <taxon>Fulvivirgaceae</taxon>
        <taxon>Ohtaekwangia</taxon>
    </lineage>
</organism>
<accession>A0A1T5M7V4</accession>